<keyword evidence="2" id="KW-0472">Membrane</keyword>
<organism evidence="3 4">
    <name type="scientific">Staphylococcus gallinarum</name>
    <dbReference type="NCBI Taxonomy" id="1293"/>
    <lineage>
        <taxon>Bacteria</taxon>
        <taxon>Bacillati</taxon>
        <taxon>Bacillota</taxon>
        <taxon>Bacilli</taxon>
        <taxon>Bacillales</taxon>
        <taxon>Staphylococcaceae</taxon>
        <taxon>Staphylococcus</taxon>
    </lineage>
</organism>
<feature type="transmembrane region" description="Helical" evidence="2">
    <location>
        <begin position="265"/>
        <end position="284"/>
    </location>
</feature>
<dbReference type="AlphaFoldDB" id="A0A418HLA4"/>
<name>A0A418HLA4_STAGA</name>
<evidence type="ECO:0008006" key="5">
    <source>
        <dbReference type="Google" id="ProtNLM"/>
    </source>
</evidence>
<dbReference type="EMBL" id="QXRZ01000008">
    <property type="protein sequence ID" value="RIL41721.1"/>
    <property type="molecule type" value="Genomic_DNA"/>
</dbReference>
<keyword evidence="2" id="KW-1133">Transmembrane helix</keyword>
<feature type="region of interest" description="Disordered" evidence="1">
    <location>
        <begin position="308"/>
        <end position="367"/>
    </location>
</feature>
<feature type="transmembrane region" description="Helical" evidence="2">
    <location>
        <begin position="225"/>
        <end position="245"/>
    </location>
</feature>
<dbReference type="Proteomes" id="UP000283576">
    <property type="component" value="Unassembled WGS sequence"/>
</dbReference>
<feature type="transmembrane region" description="Helical" evidence="2">
    <location>
        <begin position="120"/>
        <end position="142"/>
    </location>
</feature>
<feature type="compositionally biased region" description="Basic and acidic residues" evidence="1">
    <location>
        <begin position="347"/>
        <end position="367"/>
    </location>
</feature>
<evidence type="ECO:0000256" key="2">
    <source>
        <dbReference type="SAM" id="Phobius"/>
    </source>
</evidence>
<evidence type="ECO:0000313" key="4">
    <source>
        <dbReference type="Proteomes" id="UP000283576"/>
    </source>
</evidence>
<feature type="transmembrane region" description="Helical" evidence="2">
    <location>
        <begin position="62"/>
        <end position="84"/>
    </location>
</feature>
<evidence type="ECO:0000256" key="1">
    <source>
        <dbReference type="SAM" id="MobiDB-lite"/>
    </source>
</evidence>
<keyword evidence="2" id="KW-0812">Transmembrane</keyword>
<feature type="transmembrane region" description="Helical" evidence="2">
    <location>
        <begin position="20"/>
        <end position="41"/>
    </location>
</feature>
<sequence length="367" mass="40640">MFKFHKLALQNAKPQNAKILLFTLVSFVILFALTYLTLIPMQTSIYSFVMSMAMQQPIAKPLFLLILTILIPLIVVIFVGYPIIAGTIYTIDKAINKDQAKFKDIFAMFKKGKYLKSVKLSLFTLLTVVVFMAINLLLAKLLNLGIVSLYTALQGPISGADHALAISLTFQIIAATIVLFIQSFIIWFMAVVIINFTVAFIKSPEDGAWKAVKRGFKGVKNGQKTWFKFFLGILLLNLIVIILANPVSQLISIGTGGISQNIATVIAYIVTIVVILVRLFIYYINILATIQYYNLDGKNIDPDTKKKAKANKSVTNATEKAKASVSDKTDSAQDKSKSNVSEQTESVQDKAKSEGSKLKDNFNQSEK</sequence>
<accession>A0A418HLA4</accession>
<gene>
    <name evidence="3" type="ORF">BUZ01_11210</name>
</gene>
<reference evidence="3 4" key="1">
    <citation type="journal article" date="2016" name="Front. Microbiol.">
        <title>Comprehensive Phylogenetic Analysis of Bovine Non-aureus Staphylococci Species Based on Whole-Genome Sequencing.</title>
        <authorList>
            <person name="Naushad S."/>
            <person name="Barkema H.W."/>
            <person name="Luby C."/>
            <person name="Condas L.A."/>
            <person name="Nobrega D.B."/>
            <person name="Carson D.A."/>
            <person name="De Buck J."/>
        </authorList>
    </citation>
    <scope>NUCLEOTIDE SEQUENCE [LARGE SCALE GENOMIC DNA]</scope>
    <source>
        <strain evidence="3 4">SNUC 1388</strain>
    </source>
</reference>
<dbReference type="RefSeq" id="WP_119624585.1">
    <property type="nucleotide sequence ID" value="NZ_JAIBNU010000007.1"/>
</dbReference>
<comment type="caution">
    <text evidence="3">The sequence shown here is derived from an EMBL/GenBank/DDBJ whole genome shotgun (WGS) entry which is preliminary data.</text>
</comment>
<evidence type="ECO:0000313" key="3">
    <source>
        <dbReference type="EMBL" id="RIL41721.1"/>
    </source>
</evidence>
<protein>
    <recommendedName>
        <fullName evidence="5">Lytic regulatory protein</fullName>
    </recommendedName>
</protein>
<feature type="compositionally biased region" description="Basic and acidic residues" evidence="1">
    <location>
        <begin position="319"/>
        <end position="337"/>
    </location>
</feature>
<proteinExistence type="predicted"/>